<dbReference type="InterPro" id="IPR050950">
    <property type="entry name" value="HTH-type_LysR_regulators"/>
</dbReference>
<gene>
    <name evidence="6" type="ORF">SAMN05192563_101554</name>
</gene>
<dbReference type="SUPFAM" id="SSF53850">
    <property type="entry name" value="Periplasmic binding protein-like II"/>
    <property type="match status" value="1"/>
</dbReference>
<dbReference type="InterPro" id="IPR005119">
    <property type="entry name" value="LysR_subst-bd"/>
</dbReference>
<evidence type="ECO:0000256" key="1">
    <source>
        <dbReference type="ARBA" id="ARBA00009437"/>
    </source>
</evidence>
<keyword evidence="4" id="KW-0804">Transcription</keyword>
<dbReference type="PANTHER" id="PTHR30419:SF2">
    <property type="entry name" value="LYSR FAMILY TRANSCRIPTIONAL REGULATOR"/>
    <property type="match status" value="1"/>
</dbReference>
<dbReference type="GO" id="GO:0003677">
    <property type="term" value="F:DNA binding"/>
    <property type="evidence" value="ECO:0007669"/>
    <property type="project" value="UniProtKB-KW"/>
</dbReference>
<sequence>MVASVLALGLGPTLSAASMENLLKKLDLTSLRLFVAVCQEQNIARAAEREFIASSAVSRRIAEIEALIGLPVIQRQSRGITVTPVGETVLRYALAIIGNIEQMSAELSRFSSGAKGRVRVVANLSSIVQFLPEDVAAFGRAFPEVSIELEEENSADVLRIVDEHGADFGICNPVAGSEAFEQVPYREDRLAVLVPGGHRLASASRGVAFDELLDDSFVGLRSESALTKLLAQQAASAGRQIDVKIRVSSLDALCRMVHAGLGIAIVPEQVGLLYVNALDVRLLSLSDTWAVRHLIMIFKSRDQLSASAAALVGFLGSKP</sequence>
<accession>A0A1I7E9F5</accession>
<dbReference type="Gene3D" id="1.10.10.10">
    <property type="entry name" value="Winged helix-like DNA-binding domain superfamily/Winged helix DNA-binding domain"/>
    <property type="match status" value="1"/>
</dbReference>
<evidence type="ECO:0000313" key="7">
    <source>
        <dbReference type="Proteomes" id="UP000198844"/>
    </source>
</evidence>
<name>A0A1I7E9F5_9BURK</name>
<comment type="similarity">
    <text evidence="1">Belongs to the LysR transcriptional regulatory family.</text>
</comment>
<dbReference type="EMBL" id="FPBH01000015">
    <property type="protein sequence ID" value="SFU20560.1"/>
    <property type="molecule type" value="Genomic_DNA"/>
</dbReference>
<keyword evidence="2" id="KW-0805">Transcription regulation</keyword>
<dbReference type="Proteomes" id="UP000198844">
    <property type="component" value="Unassembled WGS sequence"/>
</dbReference>
<dbReference type="AlphaFoldDB" id="A0A1I7E9F5"/>
<dbReference type="CDD" id="cd08421">
    <property type="entry name" value="PBP2_LTTR_like_1"/>
    <property type="match status" value="1"/>
</dbReference>
<feature type="domain" description="HTH lysR-type" evidence="5">
    <location>
        <begin position="26"/>
        <end position="83"/>
    </location>
</feature>
<dbReference type="PROSITE" id="PS50931">
    <property type="entry name" value="HTH_LYSR"/>
    <property type="match status" value="1"/>
</dbReference>
<dbReference type="Pfam" id="PF00126">
    <property type="entry name" value="HTH_1"/>
    <property type="match status" value="1"/>
</dbReference>
<dbReference type="InterPro" id="IPR036388">
    <property type="entry name" value="WH-like_DNA-bd_sf"/>
</dbReference>
<dbReference type="InterPro" id="IPR036390">
    <property type="entry name" value="WH_DNA-bd_sf"/>
</dbReference>
<evidence type="ECO:0000256" key="4">
    <source>
        <dbReference type="ARBA" id="ARBA00023163"/>
    </source>
</evidence>
<dbReference type="SUPFAM" id="SSF46785">
    <property type="entry name" value="Winged helix' DNA-binding domain"/>
    <property type="match status" value="1"/>
</dbReference>
<dbReference type="PANTHER" id="PTHR30419">
    <property type="entry name" value="HTH-TYPE TRANSCRIPTIONAL REGULATOR YBHD"/>
    <property type="match status" value="1"/>
</dbReference>
<dbReference type="GO" id="GO:0005829">
    <property type="term" value="C:cytosol"/>
    <property type="evidence" value="ECO:0007669"/>
    <property type="project" value="TreeGrafter"/>
</dbReference>
<dbReference type="Pfam" id="PF03466">
    <property type="entry name" value="LysR_substrate"/>
    <property type="match status" value="1"/>
</dbReference>
<protein>
    <submittedName>
        <fullName evidence="6">DNA-binding transcriptional regulator, LysR family</fullName>
    </submittedName>
</protein>
<evidence type="ECO:0000256" key="3">
    <source>
        <dbReference type="ARBA" id="ARBA00023125"/>
    </source>
</evidence>
<evidence type="ECO:0000256" key="2">
    <source>
        <dbReference type="ARBA" id="ARBA00023015"/>
    </source>
</evidence>
<dbReference type="InterPro" id="IPR000847">
    <property type="entry name" value="LysR_HTH_N"/>
</dbReference>
<evidence type="ECO:0000313" key="6">
    <source>
        <dbReference type="EMBL" id="SFU20560.1"/>
    </source>
</evidence>
<dbReference type="GO" id="GO:0003700">
    <property type="term" value="F:DNA-binding transcription factor activity"/>
    <property type="evidence" value="ECO:0007669"/>
    <property type="project" value="InterPro"/>
</dbReference>
<proteinExistence type="inferred from homology"/>
<keyword evidence="3 6" id="KW-0238">DNA-binding</keyword>
<reference evidence="6 7" key="1">
    <citation type="submission" date="2016-10" db="EMBL/GenBank/DDBJ databases">
        <authorList>
            <person name="de Groot N.N."/>
        </authorList>
    </citation>
    <scope>NUCLEOTIDE SEQUENCE [LARGE SCALE GENOMIC DNA]</scope>
    <source>
        <strain evidence="6 7">LMG 27731</strain>
    </source>
</reference>
<evidence type="ECO:0000259" key="5">
    <source>
        <dbReference type="PROSITE" id="PS50931"/>
    </source>
</evidence>
<dbReference type="Gene3D" id="3.40.190.290">
    <property type="match status" value="1"/>
</dbReference>
<organism evidence="6 7">
    <name type="scientific">Paraburkholderia aspalathi</name>
    <dbReference type="NCBI Taxonomy" id="1324617"/>
    <lineage>
        <taxon>Bacteria</taxon>
        <taxon>Pseudomonadati</taxon>
        <taxon>Pseudomonadota</taxon>
        <taxon>Betaproteobacteria</taxon>
        <taxon>Burkholderiales</taxon>
        <taxon>Burkholderiaceae</taxon>
        <taxon>Paraburkholderia</taxon>
    </lineage>
</organism>